<protein>
    <submittedName>
        <fullName evidence="1">Uncharacterized protein</fullName>
    </submittedName>
</protein>
<keyword evidence="2" id="KW-1185">Reference proteome</keyword>
<organism evidence="1 2">
    <name type="scientific">Hypsibius exemplaris</name>
    <name type="common">Freshwater tardigrade</name>
    <dbReference type="NCBI Taxonomy" id="2072580"/>
    <lineage>
        <taxon>Eukaryota</taxon>
        <taxon>Metazoa</taxon>
        <taxon>Ecdysozoa</taxon>
        <taxon>Tardigrada</taxon>
        <taxon>Eutardigrada</taxon>
        <taxon>Parachela</taxon>
        <taxon>Hypsibioidea</taxon>
        <taxon>Hypsibiidae</taxon>
        <taxon>Hypsibius</taxon>
    </lineage>
</organism>
<dbReference type="Proteomes" id="UP000192578">
    <property type="component" value="Unassembled WGS sequence"/>
</dbReference>
<evidence type="ECO:0000313" key="1">
    <source>
        <dbReference type="EMBL" id="OWA54480.1"/>
    </source>
</evidence>
<sequence length="248" mass="28071">MSGTRKILRQRGISHHQFRWGHITMIQTGLSPAGLPSQQQGATRAAFSSLVGPVDSATFQMIVGPRCRCTDNPTNRRSGTAQFLPLGGLIGFPTRRPRQNRPSGKVVANLHADLTAGSSNSVQPQDNCLSSASTLPLQYYCRIEKNEKVRFTCFRFRKECFSGTCRHTIEEVEDYPRFTKKPHLDEVVRSLDEYPGMDATVYCYFYKEDNFNCVISRHYTNTAVDIEALQCKYADRCVLKQCSRQKQS</sequence>
<accession>A0A9X6NHQ8</accession>
<reference evidence="2" key="1">
    <citation type="submission" date="2017-01" db="EMBL/GenBank/DDBJ databases">
        <title>Comparative genomics of anhydrobiosis in the tardigrade Hypsibius dujardini.</title>
        <authorList>
            <person name="Yoshida Y."/>
            <person name="Koutsovoulos G."/>
            <person name="Laetsch D."/>
            <person name="Stevens L."/>
            <person name="Kumar S."/>
            <person name="Horikawa D."/>
            <person name="Ishino K."/>
            <person name="Komine S."/>
            <person name="Tomita M."/>
            <person name="Blaxter M."/>
            <person name="Arakawa K."/>
        </authorList>
    </citation>
    <scope>NUCLEOTIDE SEQUENCE [LARGE SCALE GENOMIC DNA]</scope>
    <source>
        <strain evidence="2">Z151</strain>
    </source>
</reference>
<evidence type="ECO:0000313" key="2">
    <source>
        <dbReference type="Proteomes" id="UP000192578"/>
    </source>
</evidence>
<comment type="caution">
    <text evidence="1">The sequence shown here is derived from an EMBL/GenBank/DDBJ whole genome shotgun (WGS) entry which is preliminary data.</text>
</comment>
<name>A0A9X6NHQ8_HYPEX</name>
<gene>
    <name evidence="1" type="ORF">BV898_18882</name>
</gene>
<proteinExistence type="predicted"/>
<dbReference type="AlphaFoldDB" id="A0A9X6NHQ8"/>
<dbReference type="EMBL" id="MTYJ01000411">
    <property type="protein sequence ID" value="OWA54480.1"/>
    <property type="molecule type" value="Genomic_DNA"/>
</dbReference>